<accession>A0A6A1VCF5</accession>
<dbReference type="AlphaFoldDB" id="A0A6A1VCF5"/>
<keyword evidence="10" id="KW-0460">Magnesium</keyword>
<feature type="transmembrane region" description="Helical" evidence="19">
    <location>
        <begin position="983"/>
        <end position="1003"/>
    </location>
</feature>
<dbReference type="Pfam" id="PF00122">
    <property type="entry name" value="E1-E2_ATPase"/>
    <property type="match status" value="1"/>
</dbReference>
<dbReference type="InterPro" id="IPR001757">
    <property type="entry name" value="P_typ_ATPase"/>
</dbReference>
<comment type="caution">
    <text evidence="19">Lacks conserved residue(s) required for the propagation of feature annotation.</text>
</comment>
<dbReference type="SMART" id="SM00831">
    <property type="entry name" value="Cation_ATPase_N"/>
    <property type="match status" value="1"/>
</dbReference>
<evidence type="ECO:0000256" key="14">
    <source>
        <dbReference type="ARBA" id="ARBA00022990"/>
    </source>
</evidence>
<feature type="transmembrane region" description="Helical" evidence="19">
    <location>
        <begin position="347"/>
        <end position="368"/>
    </location>
</feature>
<dbReference type="InterPro" id="IPR059000">
    <property type="entry name" value="ATPase_P-type_domA"/>
</dbReference>
<dbReference type="InterPro" id="IPR004014">
    <property type="entry name" value="ATPase_P-typ_cation-transptr_N"/>
</dbReference>
<keyword evidence="16 19" id="KW-0472">Membrane</keyword>
<dbReference type="InterPro" id="IPR023298">
    <property type="entry name" value="ATPase_P-typ_TM_dom_sf"/>
</dbReference>
<evidence type="ECO:0000256" key="5">
    <source>
        <dbReference type="ARBA" id="ARBA00022692"/>
    </source>
</evidence>
<dbReference type="Pfam" id="PF00690">
    <property type="entry name" value="Cation_ATPase_N"/>
    <property type="match status" value="1"/>
</dbReference>
<dbReference type="GO" id="GO:0005388">
    <property type="term" value="F:P-type calcium transporter activity"/>
    <property type="evidence" value="ECO:0007669"/>
    <property type="project" value="UniProtKB-EC"/>
</dbReference>
<dbReference type="SUPFAM" id="SSF81653">
    <property type="entry name" value="Calcium ATPase, transduction domain A"/>
    <property type="match status" value="1"/>
</dbReference>
<dbReference type="PRINTS" id="PR00119">
    <property type="entry name" value="CATATPASE"/>
</dbReference>
<dbReference type="InterPro" id="IPR036412">
    <property type="entry name" value="HAD-like_sf"/>
</dbReference>
<evidence type="ECO:0000256" key="4">
    <source>
        <dbReference type="ARBA" id="ARBA00022568"/>
    </source>
</evidence>
<dbReference type="CDD" id="cd02081">
    <property type="entry name" value="P-type_ATPase_Ca_PMCA-like"/>
    <property type="match status" value="1"/>
</dbReference>
<dbReference type="GO" id="GO:0046872">
    <property type="term" value="F:metal ion binding"/>
    <property type="evidence" value="ECO:0007669"/>
    <property type="project" value="UniProtKB-KW"/>
</dbReference>
<evidence type="ECO:0000256" key="12">
    <source>
        <dbReference type="ARBA" id="ARBA00022967"/>
    </source>
</evidence>
<dbReference type="Pfam" id="PF00689">
    <property type="entry name" value="Cation_ATPase_C"/>
    <property type="match status" value="1"/>
</dbReference>
<dbReference type="GO" id="GO:0016887">
    <property type="term" value="F:ATP hydrolysis activity"/>
    <property type="evidence" value="ECO:0007669"/>
    <property type="project" value="InterPro"/>
</dbReference>
<dbReference type="InterPro" id="IPR006408">
    <property type="entry name" value="P-type_ATPase_IIB"/>
</dbReference>
<keyword evidence="9 19" id="KW-0067">ATP-binding</keyword>
<evidence type="ECO:0000256" key="10">
    <source>
        <dbReference type="ARBA" id="ARBA00022842"/>
    </source>
</evidence>
<dbReference type="FunFam" id="2.70.150.10:FF:000006">
    <property type="entry name" value="Calcium-transporting ATPase"/>
    <property type="match status" value="1"/>
</dbReference>
<gene>
    <name evidence="21" type="ORF">CJ030_MR6G020495</name>
</gene>
<dbReference type="NCBIfam" id="TIGR01494">
    <property type="entry name" value="ATPase_P-type"/>
    <property type="match status" value="2"/>
</dbReference>
<evidence type="ECO:0000256" key="16">
    <source>
        <dbReference type="ARBA" id="ARBA00023136"/>
    </source>
</evidence>
<evidence type="ECO:0000313" key="22">
    <source>
        <dbReference type="Proteomes" id="UP000516437"/>
    </source>
</evidence>
<name>A0A6A1VCF5_9ROSI</name>
<evidence type="ECO:0000256" key="1">
    <source>
        <dbReference type="ARBA" id="ARBA00004141"/>
    </source>
</evidence>
<dbReference type="InterPro" id="IPR006068">
    <property type="entry name" value="ATPase_P-typ_cation-transptr_C"/>
</dbReference>
<dbReference type="Gene3D" id="2.70.150.10">
    <property type="entry name" value="Calcium-transporting ATPase, cytoplasmic transduction domain A"/>
    <property type="match status" value="1"/>
</dbReference>
<dbReference type="GO" id="GO:0005886">
    <property type="term" value="C:plasma membrane"/>
    <property type="evidence" value="ECO:0007669"/>
    <property type="project" value="TreeGrafter"/>
</dbReference>
<evidence type="ECO:0000259" key="20">
    <source>
        <dbReference type="SMART" id="SM00831"/>
    </source>
</evidence>
<comment type="function">
    <text evidence="18">This magnesium-dependent enzyme catalyzes the hydrolysis of ATP coupled with the translocation of calcium from the cytosol out of the cell or into organelles.</text>
</comment>
<dbReference type="SFLD" id="SFLDG00002">
    <property type="entry name" value="C1.7:_P-type_atpase_like"/>
    <property type="match status" value="1"/>
</dbReference>
<dbReference type="FunFam" id="3.40.50.1000:FF:000018">
    <property type="entry name" value="Calcium-transporting ATPase"/>
    <property type="match status" value="1"/>
</dbReference>
<dbReference type="SFLD" id="SFLDF00027">
    <property type="entry name" value="p-type_atpase"/>
    <property type="match status" value="1"/>
</dbReference>
<dbReference type="FunFam" id="1.20.1110.10:FF:000039">
    <property type="entry name" value="Calcium-transporting ATPase"/>
    <property type="match status" value="1"/>
</dbReference>
<proteinExistence type="inferred from homology"/>
<organism evidence="21 22">
    <name type="scientific">Morella rubra</name>
    <name type="common">Chinese bayberry</name>
    <dbReference type="NCBI Taxonomy" id="262757"/>
    <lineage>
        <taxon>Eukaryota</taxon>
        <taxon>Viridiplantae</taxon>
        <taxon>Streptophyta</taxon>
        <taxon>Embryophyta</taxon>
        <taxon>Tracheophyta</taxon>
        <taxon>Spermatophyta</taxon>
        <taxon>Magnoliopsida</taxon>
        <taxon>eudicotyledons</taxon>
        <taxon>Gunneridae</taxon>
        <taxon>Pentapetalae</taxon>
        <taxon>rosids</taxon>
        <taxon>fabids</taxon>
        <taxon>Fagales</taxon>
        <taxon>Myricaceae</taxon>
        <taxon>Morella</taxon>
    </lineage>
</organism>
<feature type="transmembrane region" description="Helical" evidence="19">
    <location>
        <begin position="194"/>
        <end position="213"/>
    </location>
</feature>
<comment type="catalytic activity">
    <reaction evidence="17 19">
        <text>Ca(2+)(in) + ATP + H2O = Ca(2+)(out) + ADP + phosphate + H(+)</text>
        <dbReference type="Rhea" id="RHEA:18105"/>
        <dbReference type="ChEBI" id="CHEBI:15377"/>
        <dbReference type="ChEBI" id="CHEBI:15378"/>
        <dbReference type="ChEBI" id="CHEBI:29108"/>
        <dbReference type="ChEBI" id="CHEBI:30616"/>
        <dbReference type="ChEBI" id="CHEBI:43474"/>
        <dbReference type="ChEBI" id="CHEBI:456216"/>
        <dbReference type="EC" id="7.2.2.10"/>
    </reaction>
</comment>
<keyword evidence="22" id="KW-1185">Reference proteome</keyword>
<dbReference type="SUPFAM" id="SSF81660">
    <property type="entry name" value="Metal cation-transporting ATPase, ATP-binding domain N"/>
    <property type="match status" value="1"/>
</dbReference>
<feature type="transmembrane region" description="Helical" evidence="19">
    <location>
        <begin position="165"/>
        <end position="182"/>
    </location>
</feature>
<dbReference type="GO" id="GO:0005524">
    <property type="term" value="F:ATP binding"/>
    <property type="evidence" value="ECO:0007669"/>
    <property type="project" value="UniProtKB-KW"/>
</dbReference>
<comment type="similarity">
    <text evidence="2 19">Belongs to the cation transport ATPase (P-type) (TC 3.A.3) family. Type IIB subfamily.</text>
</comment>
<dbReference type="FunFam" id="3.40.1110.10:FF:000013">
    <property type="entry name" value="Calcium-transporting ATPase"/>
    <property type="match status" value="1"/>
</dbReference>
<dbReference type="EC" id="7.2.2.10" evidence="19"/>
<evidence type="ECO:0000256" key="7">
    <source>
        <dbReference type="ARBA" id="ARBA00022741"/>
    </source>
</evidence>
<dbReference type="Pfam" id="PF13246">
    <property type="entry name" value="Cation_ATPase"/>
    <property type="match status" value="1"/>
</dbReference>
<dbReference type="OrthoDB" id="3352408at2759"/>
<keyword evidence="5 19" id="KW-0812">Transmembrane</keyword>
<evidence type="ECO:0000256" key="18">
    <source>
        <dbReference type="ARBA" id="ARBA00053300"/>
    </source>
</evidence>
<dbReference type="InterPro" id="IPR023299">
    <property type="entry name" value="ATPase_P-typ_cyto_dom_N"/>
</dbReference>
<comment type="function">
    <text evidence="19">Catalyzes the hydrolysis of ATP coupled with the transport of calcium.</text>
</comment>
<evidence type="ECO:0000256" key="8">
    <source>
        <dbReference type="ARBA" id="ARBA00022837"/>
    </source>
</evidence>
<evidence type="ECO:0000256" key="3">
    <source>
        <dbReference type="ARBA" id="ARBA00022448"/>
    </source>
</evidence>
<dbReference type="Gene3D" id="3.40.1110.10">
    <property type="entry name" value="Calcium-transporting ATPase, cytoplasmic domain N"/>
    <property type="match status" value="1"/>
</dbReference>
<keyword evidence="8 19" id="KW-0106">Calcium</keyword>
<dbReference type="Proteomes" id="UP000516437">
    <property type="component" value="Chromosome 6"/>
</dbReference>
<dbReference type="PROSITE" id="PS00154">
    <property type="entry name" value="ATPASE_E1_E2"/>
    <property type="match status" value="1"/>
</dbReference>
<evidence type="ECO:0000256" key="15">
    <source>
        <dbReference type="ARBA" id="ARBA00023065"/>
    </source>
</evidence>
<dbReference type="InterPro" id="IPR008250">
    <property type="entry name" value="ATPase_P-typ_transduc_dom_A_sf"/>
</dbReference>
<keyword evidence="13 19" id="KW-1133">Transmembrane helix</keyword>
<comment type="subcellular location">
    <subcellularLocation>
        <location evidence="1 19">Membrane</location>
        <topology evidence="1 19">Multi-pass membrane protein</topology>
    </subcellularLocation>
</comment>
<keyword evidence="6" id="KW-0479">Metal-binding</keyword>
<dbReference type="Gene3D" id="1.20.1110.10">
    <property type="entry name" value="Calcium-transporting ATPase, transmembrane domain"/>
    <property type="match status" value="1"/>
</dbReference>
<evidence type="ECO:0000256" key="2">
    <source>
        <dbReference type="ARBA" id="ARBA00006124"/>
    </source>
</evidence>
<keyword evidence="14" id="KW-0007">Acetylation</keyword>
<evidence type="ECO:0000256" key="17">
    <source>
        <dbReference type="ARBA" id="ARBA00048694"/>
    </source>
</evidence>
<protein>
    <recommendedName>
        <fullName evidence="19">Calcium-transporting ATPase</fullName>
        <ecNumber evidence="19">7.2.2.10</ecNumber>
    </recommendedName>
</protein>
<feature type="transmembrane region" description="Helical" evidence="19">
    <location>
        <begin position="953"/>
        <end position="971"/>
    </location>
</feature>
<comment type="caution">
    <text evidence="21">The sequence shown here is derived from an EMBL/GenBank/DDBJ whole genome shotgun (WGS) entry which is preliminary data.</text>
</comment>
<evidence type="ECO:0000256" key="11">
    <source>
        <dbReference type="ARBA" id="ARBA00022860"/>
    </source>
</evidence>
<dbReference type="GO" id="GO:0005516">
    <property type="term" value="F:calmodulin binding"/>
    <property type="evidence" value="ECO:0007669"/>
    <property type="project" value="UniProtKB-KW"/>
</dbReference>
<dbReference type="SUPFAM" id="SSF81665">
    <property type="entry name" value="Calcium ATPase, transmembrane domain M"/>
    <property type="match status" value="1"/>
</dbReference>
<keyword evidence="15 19" id="KW-0406">Ion transport</keyword>
<evidence type="ECO:0000256" key="9">
    <source>
        <dbReference type="ARBA" id="ARBA00022840"/>
    </source>
</evidence>
<dbReference type="InterPro" id="IPR023214">
    <property type="entry name" value="HAD_sf"/>
</dbReference>
<feature type="domain" description="Cation-transporting P-type ATPase N-terminal" evidence="20">
    <location>
        <begin position="102"/>
        <end position="182"/>
    </location>
</feature>
<keyword evidence="7 19" id="KW-0547">Nucleotide-binding</keyword>
<dbReference type="InterPro" id="IPR018303">
    <property type="entry name" value="ATPase_P-typ_P_site"/>
</dbReference>
<evidence type="ECO:0000256" key="19">
    <source>
        <dbReference type="RuleBase" id="RU361146"/>
    </source>
</evidence>
<keyword evidence="4 19" id="KW-0109">Calcium transport</keyword>
<dbReference type="EMBL" id="RXIC02000024">
    <property type="protein sequence ID" value="KAB1209548.1"/>
    <property type="molecule type" value="Genomic_DNA"/>
</dbReference>
<feature type="transmembrane region" description="Helical" evidence="19">
    <location>
        <begin position="840"/>
        <end position="860"/>
    </location>
</feature>
<dbReference type="InterPro" id="IPR044492">
    <property type="entry name" value="P_typ_ATPase_HD_dom"/>
</dbReference>
<evidence type="ECO:0000256" key="13">
    <source>
        <dbReference type="ARBA" id="ARBA00022989"/>
    </source>
</evidence>
<sequence length="1008" mass="111691">MSPPRCQKSGGIASTSDQEDWPISKIHKRKWRLAFTAIHFTRVLTSLSKLKVLDKNGPLLRSLSYIVVDVQAIEEDSSSGDKPETFLNVDPKTLSDMVKDKNFESLSQFGGVKEIARILKSDVNDGLIGSADDIMQRKNVFGANEYEKAPTKGFLSFLFEAFKDTTIIILLACALLSLAFGIKKHGWKDGWYDGGSITVAVILVVAVSAASNFRQSRQFDKLSTKSSDIKVEVVRNGRRQPISIFEVVVGDIVYLKIGDQIPAHGVFMEGHSLKVDESSMTGESDHIEVDESTPFMLSGTKVSDGFGFMLVTSVGMNTTWGEMMGSINQEFNEKTPLQERLNKVTSYIGKVGLATAAVVLAVLFFRYFTGNTKDDLGNREFNGRKTNNDEVMNAVVEIVATAVTIIVVAIPEGLPLAVTLTLAYSMKRMMVDHAMVRKLSACETMGSATTICTDKTGTLTLNEMKVTEFWLGKEAVNDDNSRDIAGNVLKLLQHAVGLNTAGTVYKPHSVSVPEIYGSPTEKAILSWAVFNLGMDIEEVKHNHETIHVEVFNSEKKRSGVLVKRNKEKYMDTHWKGAAEMILAMCSTYYDRTGMLKAMDEEERLQLETIIKNMAAKSLRCIAFAHKEIAEESRQFEENGLTLLGLVGLKDPCRPGVRLAIESCRAAGVNIKMITGDNMHTARAIAIECGILNPEEDLDNEAVVEGVNFRNYSHEERMEKINKIRVMARSSPFDKLLMVQYLKQKGHVVAVTGDGTNDAPALKEADIGLAMGIQGTEVAKESSDIVILDDNFTSVVTVLRWGRCVYNNIQKFLQFQLTVNVAALVINLVAAISSGKVPLTAVQLLWVNLIMDTLGALALATEKPTNELMEKPPIGRSEPLITRIMWRNLIAQALYQVIILLVLQFKGISIFGVDEKVKSTLIFNTFVLCQVFNEFNARKLEKKNIFTGLLNNKLFLVIIVITIVLQLVMVEFLKRFANTERLDWGQWGACVGLAALSWPIGWLFKCCPV</sequence>
<dbReference type="SUPFAM" id="SSF56784">
    <property type="entry name" value="HAD-like"/>
    <property type="match status" value="1"/>
</dbReference>
<feature type="transmembrane region" description="Helical" evidence="19">
    <location>
        <begin position="398"/>
        <end position="424"/>
    </location>
</feature>
<keyword evidence="11" id="KW-0112">Calmodulin-binding</keyword>
<keyword evidence="12" id="KW-1278">Translocase</keyword>
<dbReference type="Gene3D" id="3.40.50.1000">
    <property type="entry name" value="HAD superfamily/HAD-like"/>
    <property type="match status" value="1"/>
</dbReference>
<feature type="transmembrane region" description="Helical" evidence="19">
    <location>
        <begin position="816"/>
        <end position="834"/>
    </location>
</feature>
<keyword evidence="3 19" id="KW-0813">Transport</keyword>
<dbReference type="NCBIfam" id="TIGR01517">
    <property type="entry name" value="ATPase-IIB_Ca"/>
    <property type="match status" value="1"/>
</dbReference>
<dbReference type="SFLD" id="SFLDS00003">
    <property type="entry name" value="Haloacid_Dehalogenase"/>
    <property type="match status" value="1"/>
</dbReference>
<dbReference type="PANTHER" id="PTHR24093:SF509">
    <property type="entry name" value="CALCIUM-TRANSPORTING ATPASE"/>
    <property type="match status" value="1"/>
</dbReference>
<evidence type="ECO:0000313" key="21">
    <source>
        <dbReference type="EMBL" id="KAB1209548.1"/>
    </source>
</evidence>
<evidence type="ECO:0000256" key="6">
    <source>
        <dbReference type="ARBA" id="ARBA00022723"/>
    </source>
</evidence>
<dbReference type="PRINTS" id="PR00120">
    <property type="entry name" value="HATPASE"/>
</dbReference>
<reference evidence="21 22" key="1">
    <citation type="journal article" date="2019" name="Plant Biotechnol. J.">
        <title>The red bayberry genome and genetic basis of sex determination.</title>
        <authorList>
            <person name="Jia H.M."/>
            <person name="Jia H.J."/>
            <person name="Cai Q.L."/>
            <person name="Wang Y."/>
            <person name="Zhao H.B."/>
            <person name="Yang W.F."/>
            <person name="Wang G.Y."/>
            <person name="Li Y.H."/>
            <person name="Zhan D.L."/>
            <person name="Shen Y.T."/>
            <person name="Niu Q.F."/>
            <person name="Chang L."/>
            <person name="Qiu J."/>
            <person name="Zhao L."/>
            <person name="Xie H.B."/>
            <person name="Fu W.Y."/>
            <person name="Jin J."/>
            <person name="Li X.W."/>
            <person name="Jiao Y."/>
            <person name="Zhou C.C."/>
            <person name="Tu T."/>
            <person name="Chai C.Y."/>
            <person name="Gao J.L."/>
            <person name="Fan L.J."/>
            <person name="van de Weg E."/>
            <person name="Wang J.Y."/>
            <person name="Gao Z.S."/>
        </authorList>
    </citation>
    <scope>NUCLEOTIDE SEQUENCE [LARGE SCALE GENOMIC DNA]</scope>
    <source>
        <tissue evidence="21">Leaves</tissue>
    </source>
</reference>
<dbReference type="PANTHER" id="PTHR24093">
    <property type="entry name" value="CATION TRANSPORTING ATPASE"/>
    <property type="match status" value="1"/>
</dbReference>